<feature type="region of interest" description="Disordered" evidence="1">
    <location>
        <begin position="314"/>
        <end position="344"/>
    </location>
</feature>
<feature type="compositionally biased region" description="Basic and acidic residues" evidence="1">
    <location>
        <begin position="428"/>
        <end position="441"/>
    </location>
</feature>
<feature type="compositionally biased region" description="Basic and acidic residues" evidence="1">
    <location>
        <begin position="382"/>
        <end position="394"/>
    </location>
</feature>
<dbReference type="AlphaFoldDB" id="A0A0N4WCC0"/>
<feature type="compositionally biased region" description="Polar residues" evidence="1">
    <location>
        <begin position="223"/>
        <end position="234"/>
    </location>
</feature>
<name>A0A0N4WCC0_HAEPC</name>
<organism evidence="4">
    <name type="scientific">Haemonchus placei</name>
    <name type="common">Barber's pole worm</name>
    <dbReference type="NCBI Taxonomy" id="6290"/>
    <lineage>
        <taxon>Eukaryota</taxon>
        <taxon>Metazoa</taxon>
        <taxon>Ecdysozoa</taxon>
        <taxon>Nematoda</taxon>
        <taxon>Chromadorea</taxon>
        <taxon>Rhabditida</taxon>
        <taxon>Rhabditina</taxon>
        <taxon>Rhabditomorpha</taxon>
        <taxon>Strongyloidea</taxon>
        <taxon>Trichostrongylidae</taxon>
        <taxon>Haemonchus</taxon>
    </lineage>
</organism>
<feature type="compositionally biased region" description="Low complexity" evidence="1">
    <location>
        <begin position="463"/>
        <end position="475"/>
    </location>
</feature>
<gene>
    <name evidence="2" type="ORF">HPLM_LOCUS8143</name>
</gene>
<feature type="compositionally biased region" description="Polar residues" evidence="1">
    <location>
        <begin position="262"/>
        <end position="271"/>
    </location>
</feature>
<feature type="region of interest" description="Disordered" evidence="1">
    <location>
        <begin position="187"/>
        <end position="294"/>
    </location>
</feature>
<feature type="region of interest" description="Disordered" evidence="1">
    <location>
        <begin position="70"/>
        <end position="105"/>
    </location>
</feature>
<feature type="region of interest" description="Disordered" evidence="1">
    <location>
        <begin position="380"/>
        <end position="479"/>
    </location>
</feature>
<accession>A0A0N4WCC0</accession>
<feature type="region of interest" description="Disordered" evidence="1">
    <location>
        <begin position="515"/>
        <end position="540"/>
    </location>
</feature>
<reference evidence="2 3" key="2">
    <citation type="submission" date="2018-11" db="EMBL/GenBank/DDBJ databases">
        <authorList>
            <consortium name="Pathogen Informatics"/>
        </authorList>
    </citation>
    <scope>NUCLEOTIDE SEQUENCE [LARGE SCALE GENOMIC DNA]</scope>
    <source>
        <strain evidence="2 3">MHpl1</strain>
    </source>
</reference>
<feature type="compositionally biased region" description="Acidic residues" evidence="1">
    <location>
        <begin position="403"/>
        <end position="415"/>
    </location>
</feature>
<evidence type="ECO:0000256" key="1">
    <source>
        <dbReference type="SAM" id="MobiDB-lite"/>
    </source>
</evidence>
<feature type="compositionally biased region" description="Basic and acidic residues" evidence="1">
    <location>
        <begin position="238"/>
        <end position="254"/>
    </location>
</feature>
<dbReference type="OrthoDB" id="5837250at2759"/>
<dbReference type="WBParaSite" id="HPLM_0000815101-mRNA-1">
    <property type="protein sequence ID" value="HPLM_0000815101-mRNA-1"/>
    <property type="gene ID" value="HPLM_0000815101"/>
</dbReference>
<sequence>MGDDHLRRCVVEELRKAHGEPLSPDDLFERCGGAKATNLNMESFMAFVGQHCSRAVKTIQDAGDENSLPRYALHVDSSRKTGTLKRRGTRSNSQSSSRGGTPDVVRFNPRTDGFLVFCHIVRKLSSCSQDRTINWNVIRNQYRKETGRHLNAEELNSMCGTINMTKHDLLSTHLSSVVEIMDSRGQILRPASPFNPKTPSQTSSNSRSSQDEQFSPPHRATVDVNNADESQGSARRQHIVEQLRKNGVHVDENGRIVIPQELSPTNSQNSEPSEEELMTSSDDSPDQRVTLDSGNTSFLSVGQVLETSGEGAYLTGDDAVQTPESDVSLDFSNDRSARESSPGRTHEITLCNIDESIVYQEEENSIRHDEADIVEVDEEQYDDHGQAADVDRKTSIGTGSPIIEEEDEEVEENGSDSESNSSHMECSVLERHDEDAMRDSSDEATAAPGETGAIEQSEINPEPSVFVPYSPSVSSERSGASYYLQEMEKKIILPNAPSVHDEKGIFEKKTIDRVENSMEGLQPPENSYDSERVSSERRETVTVPVAPITPVKESIAFKEENEMNEEGLPLSDPALPEEEASMHVKEQVDKFEHLQDKLNESSGHFCEKELVENVHVMEVVHDLEKSDQHEKSEEKPALSYFCEDELVKKVNVIETVLNIEKSNESMNESICRVHEMASVENVHVMKAIHDLESPKRIDNEHVKESLDHFPERELVEHVSVKDTVHNLEKPASESQAVVDHHDEKLFQTDVHVHDTVHSLEHEYDPSIPLCDEYVKMASHRQDAGDAPTAEFLIDETPVTSEHEVAEVECHVNLSRPEETTSKLVTVAVGETEVKHEAEKVDQSFTARNTQTVVVELNPCTENKPKLTEGVTWEKEFVVASGSAAPENHRPLDYSLDTVSSEFGAVKNMEKEDSEVPIITTEQIGELGTTEELPSMPVPFPSDNNAKHKHVTRSVGHGQLLLPRRRLMDCCSIL</sequence>
<feature type="compositionally biased region" description="Basic and acidic residues" evidence="1">
    <location>
        <begin position="529"/>
        <end position="540"/>
    </location>
</feature>
<dbReference type="STRING" id="6290.A0A0N4WCC0"/>
<dbReference type="Proteomes" id="UP000268014">
    <property type="component" value="Unassembled WGS sequence"/>
</dbReference>
<evidence type="ECO:0000313" key="2">
    <source>
        <dbReference type="EMBL" id="VDO33988.1"/>
    </source>
</evidence>
<protein>
    <submittedName>
        <fullName evidence="4">HTH OST-type domain-containing protein</fullName>
    </submittedName>
</protein>
<keyword evidence="3" id="KW-1185">Reference proteome</keyword>
<dbReference type="EMBL" id="UZAF01016793">
    <property type="protein sequence ID" value="VDO33988.1"/>
    <property type="molecule type" value="Genomic_DNA"/>
</dbReference>
<dbReference type="OMA" id="RRLMDCC"/>
<proteinExistence type="predicted"/>
<reference evidence="4" key="1">
    <citation type="submission" date="2017-02" db="UniProtKB">
        <authorList>
            <consortium name="WormBaseParasite"/>
        </authorList>
    </citation>
    <scope>IDENTIFICATION</scope>
</reference>
<evidence type="ECO:0000313" key="3">
    <source>
        <dbReference type="Proteomes" id="UP000268014"/>
    </source>
</evidence>
<feature type="compositionally biased region" description="Low complexity" evidence="1">
    <location>
        <begin position="200"/>
        <end position="215"/>
    </location>
</feature>
<evidence type="ECO:0000313" key="4">
    <source>
        <dbReference type="WBParaSite" id="HPLM_0000815101-mRNA-1"/>
    </source>
</evidence>